<comment type="caution">
    <text evidence="9">The sequence shown here is derived from an EMBL/GenBank/DDBJ whole genome shotgun (WGS) entry which is preliminary data.</text>
</comment>
<evidence type="ECO:0000256" key="7">
    <source>
        <dbReference type="RuleBase" id="RU000477"/>
    </source>
</evidence>
<feature type="transmembrane region" description="Helical" evidence="8">
    <location>
        <begin position="6"/>
        <end position="25"/>
    </location>
</feature>
<feature type="transmembrane region" description="Helical" evidence="8">
    <location>
        <begin position="236"/>
        <end position="256"/>
    </location>
</feature>
<keyword evidence="10" id="KW-1185">Reference proteome</keyword>
<keyword evidence="3 7" id="KW-0813">Transport</keyword>
<dbReference type="CDD" id="cd00333">
    <property type="entry name" value="MIP"/>
    <property type="match status" value="1"/>
</dbReference>
<evidence type="ECO:0000313" key="9">
    <source>
        <dbReference type="EMBL" id="NOU91440.1"/>
    </source>
</evidence>
<dbReference type="InterPro" id="IPR050363">
    <property type="entry name" value="MIP/Aquaporin"/>
</dbReference>
<feature type="transmembrane region" description="Helical" evidence="8">
    <location>
        <begin position="37"/>
        <end position="56"/>
    </location>
</feature>
<feature type="transmembrane region" description="Helical" evidence="8">
    <location>
        <begin position="209"/>
        <end position="230"/>
    </location>
</feature>
<accession>A0ABX1ZDN5</accession>
<dbReference type="RefSeq" id="WP_171694136.1">
    <property type="nucleotide sequence ID" value="NZ_WHOC01000198.1"/>
</dbReference>
<evidence type="ECO:0000256" key="6">
    <source>
        <dbReference type="ARBA" id="ARBA00023136"/>
    </source>
</evidence>
<dbReference type="PROSITE" id="PS00221">
    <property type="entry name" value="MIP"/>
    <property type="match status" value="1"/>
</dbReference>
<evidence type="ECO:0000256" key="2">
    <source>
        <dbReference type="ARBA" id="ARBA00006175"/>
    </source>
</evidence>
<dbReference type="Gene3D" id="1.20.1080.10">
    <property type="entry name" value="Glycerol uptake facilitator protein"/>
    <property type="match status" value="1"/>
</dbReference>
<dbReference type="EMBL" id="WHOC01000198">
    <property type="protein sequence ID" value="NOU91440.1"/>
    <property type="molecule type" value="Genomic_DNA"/>
</dbReference>
<evidence type="ECO:0000256" key="3">
    <source>
        <dbReference type="ARBA" id="ARBA00022448"/>
    </source>
</evidence>
<dbReference type="NCBIfam" id="TIGR00861">
    <property type="entry name" value="MIP"/>
    <property type="match status" value="1"/>
</dbReference>
<dbReference type="InterPro" id="IPR000425">
    <property type="entry name" value="MIP"/>
</dbReference>
<proteinExistence type="inferred from homology"/>
<dbReference type="Proteomes" id="UP000658690">
    <property type="component" value="Unassembled WGS sequence"/>
</dbReference>
<evidence type="ECO:0000313" key="10">
    <source>
        <dbReference type="Proteomes" id="UP000658690"/>
    </source>
</evidence>
<feature type="transmembrane region" description="Helical" evidence="8">
    <location>
        <begin position="138"/>
        <end position="157"/>
    </location>
</feature>
<feature type="transmembrane region" description="Helical" evidence="8">
    <location>
        <begin position="163"/>
        <end position="184"/>
    </location>
</feature>
<dbReference type="SUPFAM" id="SSF81338">
    <property type="entry name" value="Aquaporin-like"/>
    <property type="match status" value="1"/>
</dbReference>
<evidence type="ECO:0000256" key="5">
    <source>
        <dbReference type="ARBA" id="ARBA00022989"/>
    </source>
</evidence>
<keyword evidence="6 8" id="KW-0472">Membrane</keyword>
<sequence length="275" mass="28674">MSPFFGELIGTMILIILGGGVCAGASLKKSYSNSPGWIVITMGWGMAVAMAVFAVGKFSGAHLNPAVTIGLASVGEFPWKDVPSYISAQLLGAIVGATFVWVFYFPHWKETEDPATKLGVFSTGPAIKNTGANFISEALGTFFLVFGIMAIGANKFADGLNPLIVGFFILAIGLSLGGTTGYAINPARDLGPRIAHAILPIHGKGGSNWGYAWIPVIAPIIGGVAGAQFYKIATSGNQTLTIIVMAVFFLVAIIVGKMTSSTEVNSLVLRQKKAG</sequence>
<evidence type="ECO:0000256" key="4">
    <source>
        <dbReference type="ARBA" id="ARBA00022692"/>
    </source>
</evidence>
<name>A0ABX1ZDN5_9BACL</name>
<comment type="subcellular location">
    <subcellularLocation>
        <location evidence="1">Membrane</location>
        <topology evidence="1">Multi-pass membrane protein</topology>
    </subcellularLocation>
</comment>
<protein>
    <submittedName>
        <fullName evidence="9">MIP family channel protein</fullName>
    </submittedName>
</protein>
<gene>
    <name evidence="9" type="ORF">GC102_37805</name>
</gene>
<feature type="transmembrane region" description="Helical" evidence="8">
    <location>
        <begin position="85"/>
        <end position="105"/>
    </location>
</feature>
<organism evidence="9 10">
    <name type="scientific">Paenibacillus germinis</name>
    <dbReference type="NCBI Taxonomy" id="2654979"/>
    <lineage>
        <taxon>Bacteria</taxon>
        <taxon>Bacillati</taxon>
        <taxon>Bacillota</taxon>
        <taxon>Bacilli</taxon>
        <taxon>Bacillales</taxon>
        <taxon>Paenibacillaceae</taxon>
        <taxon>Paenibacillus</taxon>
    </lineage>
</organism>
<evidence type="ECO:0000256" key="8">
    <source>
        <dbReference type="SAM" id="Phobius"/>
    </source>
</evidence>
<comment type="similarity">
    <text evidence="2 7">Belongs to the MIP/aquaporin (TC 1.A.8) family.</text>
</comment>
<keyword evidence="5 8" id="KW-1133">Transmembrane helix</keyword>
<reference evidence="9 10" key="1">
    <citation type="submission" date="2019-10" db="EMBL/GenBank/DDBJ databases">
        <title>Description of Paenibacillus choica sp. nov.</title>
        <authorList>
            <person name="Carlier A."/>
            <person name="Qi S."/>
        </authorList>
    </citation>
    <scope>NUCLEOTIDE SEQUENCE [LARGE SCALE GENOMIC DNA]</scope>
    <source>
        <strain evidence="9 10">LMG 31460</strain>
    </source>
</reference>
<dbReference type="InterPro" id="IPR022357">
    <property type="entry name" value="MIP_CS"/>
</dbReference>
<dbReference type="InterPro" id="IPR023271">
    <property type="entry name" value="Aquaporin-like"/>
</dbReference>
<evidence type="ECO:0000256" key="1">
    <source>
        <dbReference type="ARBA" id="ARBA00004141"/>
    </source>
</evidence>
<keyword evidence="4 7" id="KW-0812">Transmembrane</keyword>
<dbReference type="Pfam" id="PF00230">
    <property type="entry name" value="MIP"/>
    <property type="match status" value="1"/>
</dbReference>
<dbReference type="PANTHER" id="PTHR43829">
    <property type="entry name" value="AQUAPORIN OR AQUAGLYCEROPORIN RELATED"/>
    <property type="match status" value="1"/>
</dbReference>
<dbReference type="PANTHER" id="PTHR43829:SF9">
    <property type="entry name" value="AQUAPORIN-9"/>
    <property type="match status" value="1"/>
</dbReference>
<dbReference type="PRINTS" id="PR00783">
    <property type="entry name" value="MINTRINSICP"/>
</dbReference>